<dbReference type="Pfam" id="PF17965">
    <property type="entry name" value="MucBP_2"/>
    <property type="match status" value="1"/>
</dbReference>
<evidence type="ECO:0000313" key="8">
    <source>
        <dbReference type="EMBL" id="GFH40731.1"/>
    </source>
</evidence>
<feature type="compositionally biased region" description="Low complexity" evidence="5">
    <location>
        <begin position="751"/>
        <end position="762"/>
    </location>
</feature>
<evidence type="ECO:0000313" key="9">
    <source>
        <dbReference type="Proteomes" id="UP000475928"/>
    </source>
</evidence>
<feature type="signal peptide" evidence="6">
    <location>
        <begin position="1"/>
        <end position="38"/>
    </location>
</feature>
<feature type="compositionally biased region" description="Low complexity" evidence="5">
    <location>
        <begin position="620"/>
        <end position="633"/>
    </location>
</feature>
<evidence type="ECO:0000256" key="3">
    <source>
        <dbReference type="ARBA" id="ARBA00022729"/>
    </source>
</evidence>
<dbReference type="InterPro" id="IPR041558">
    <property type="entry name" value="MucBP_2"/>
</dbReference>
<feature type="compositionally biased region" description="Polar residues" evidence="5">
    <location>
        <begin position="507"/>
        <end position="523"/>
    </location>
</feature>
<dbReference type="EMBL" id="BLLH01000005">
    <property type="protein sequence ID" value="GFH40731.1"/>
    <property type="molecule type" value="Genomic_DNA"/>
</dbReference>
<feature type="compositionally biased region" description="Low complexity" evidence="5">
    <location>
        <begin position="794"/>
        <end position="805"/>
    </location>
</feature>
<feature type="compositionally biased region" description="Basic and acidic residues" evidence="5">
    <location>
        <begin position="524"/>
        <end position="536"/>
    </location>
</feature>
<feature type="compositionally biased region" description="Polar residues" evidence="5">
    <location>
        <begin position="430"/>
        <end position="439"/>
    </location>
</feature>
<keyword evidence="3 6" id="KW-0732">Signal</keyword>
<evidence type="ECO:0000256" key="5">
    <source>
        <dbReference type="SAM" id="MobiDB-lite"/>
    </source>
</evidence>
<feature type="compositionally biased region" description="Polar residues" evidence="5">
    <location>
        <begin position="640"/>
        <end position="649"/>
    </location>
</feature>
<dbReference type="Pfam" id="PF17966">
    <property type="entry name" value="Muc_B2"/>
    <property type="match status" value="1"/>
</dbReference>
<evidence type="ECO:0000256" key="2">
    <source>
        <dbReference type="ARBA" id="ARBA00022525"/>
    </source>
</evidence>
<organism evidence="8 9">
    <name type="scientific">Pseudolactococcus insecticola</name>
    <dbReference type="NCBI Taxonomy" id="2709158"/>
    <lineage>
        <taxon>Bacteria</taxon>
        <taxon>Bacillati</taxon>
        <taxon>Bacillota</taxon>
        <taxon>Bacilli</taxon>
        <taxon>Lactobacillales</taxon>
        <taxon>Streptococcaceae</taxon>
        <taxon>Pseudolactococcus</taxon>
    </lineage>
</organism>
<keyword evidence="9" id="KW-1185">Reference proteome</keyword>
<dbReference type="Gene3D" id="2.60.40.4300">
    <property type="match status" value="1"/>
</dbReference>
<evidence type="ECO:0000259" key="7">
    <source>
        <dbReference type="PROSITE" id="PS50847"/>
    </source>
</evidence>
<proteinExistence type="predicted"/>
<dbReference type="PROSITE" id="PS50847">
    <property type="entry name" value="GRAM_POS_ANCHORING"/>
    <property type="match status" value="1"/>
</dbReference>
<evidence type="ECO:0000256" key="1">
    <source>
        <dbReference type="ARBA" id="ARBA00022512"/>
    </source>
</evidence>
<comment type="caution">
    <text evidence="8">The sequence shown here is derived from an EMBL/GenBank/DDBJ whole genome shotgun (WGS) entry which is preliminary data.</text>
</comment>
<feature type="compositionally biased region" description="Low complexity" evidence="5">
    <location>
        <begin position="839"/>
        <end position="863"/>
    </location>
</feature>
<sequence>MFSEKGKVMKKKKAKKFLAVLSTLLVVSWELGVSRVHADDTATPVTQQLNIMLLQLNADKNYQYLTGIVPFGSDVWNSIVVPMFTDTPGLQDSGTIGDFITGLPGTSGSRIGSISGTMPGYYIAIIGIQDNGDGVQAAISPDRTQFQAVVNAFGNDASTSSGLILLLAPGTQQQIINIHNIDGTTTTGSQYTVTDAGFDAIDLSGFQISGYTMLVDGVPGNVLAAEMADKTNNGSGADSVPQVHNVTYQPHTQAATVTFLDETTGQVLGTIDTTGNSDSAVLTSDISDQLQTYLTSGYSISENQVADASYDHDDDKNQAFTIGLKHDTTTAEDTVDASYTVDYVVADGDASAPDAVTTTATIAYHYAIDLVTQTVIPADADMSLYNGAAAPTYTSDNADVAVDSETGMISFKIVNSPELSGYTADKSESDQNVTTVSTPNVGTTVTYTKDTETTTTPSEPSNDTVSQEPETTASSSDEQGEQATSDPDPEKPSESVTEPDASEPASEVTTTAQPDESVTNPEQVTEKSESEQEKVPDTTTDQPIDEQASTTTSPELAESLEPAVEQTSAEPEKSMSSEDPNGVVPSSEFSESEKSTAEASSTQAPSSELAESTTEVAPNPETSTTPTSDATATEPEKSTAAESSTQAPSSELAEPATELAPNPETSTTPTSDATATEPEKSTAEAPSTQVPSLELAEPATEVAPNPETSTTLTSAVTATEPEKSTAEAPSTQAPSSELSESTTEVAPNPETSTTLTSAVTATEPEKSTAEESSTQAPSSELSESTTEVAPNPGTSTTPTSDATATEPEKSTAEAPSAQVPSSELAESTTEAAPNPETTKSTSKPESQSVSSSSEKLAETSSASVSKSEDVDFTNGSAFVSQQVASQKDLSSVKLTPTYDINPRATTYSDSKSNTNKLAPDQQSNLPATGEEIENETLFSGVLTLLSLSLGYVIRRKRQA</sequence>
<gene>
    <name evidence="8" type="ORF">Hs20B_11290</name>
</gene>
<feature type="region of interest" description="Disordered" evidence="5">
    <location>
        <begin position="422"/>
        <end position="869"/>
    </location>
</feature>
<feature type="compositionally biased region" description="Low complexity" evidence="5">
    <location>
        <begin position="440"/>
        <end position="464"/>
    </location>
</feature>
<reference evidence="8 9" key="1">
    <citation type="submission" date="2020-02" db="EMBL/GenBank/DDBJ databases">
        <title>Draft genome sequence of Lactococcus sp. Hs20B0-1.</title>
        <authorList>
            <person name="Noda S."/>
            <person name="Yuki M."/>
            <person name="Ohkuma M."/>
        </authorList>
    </citation>
    <scope>NUCLEOTIDE SEQUENCE [LARGE SCALE GENOMIC DNA]</scope>
    <source>
        <strain evidence="8 9">Hs20B0-1</strain>
    </source>
</reference>
<dbReference type="Gene3D" id="3.10.20.470">
    <property type="match status" value="1"/>
</dbReference>
<feature type="chain" id="PRO_5025445415" description="Gram-positive cocci surface proteins LPxTG domain-containing protein" evidence="6">
    <location>
        <begin position="39"/>
        <end position="959"/>
    </location>
</feature>
<feature type="compositionally biased region" description="Low complexity" evidence="5">
    <location>
        <begin position="663"/>
        <end position="676"/>
    </location>
</feature>
<feature type="domain" description="Gram-positive cocci surface proteins LPxTG" evidence="7">
    <location>
        <begin position="925"/>
        <end position="959"/>
    </location>
</feature>
<keyword evidence="1" id="KW-0134">Cell wall</keyword>
<dbReference type="InterPro" id="IPR041495">
    <property type="entry name" value="Mub_B2"/>
</dbReference>
<protein>
    <recommendedName>
        <fullName evidence="7">Gram-positive cocci surface proteins LPxTG domain-containing protein</fullName>
    </recommendedName>
</protein>
<keyword evidence="2" id="KW-0964">Secreted</keyword>
<feature type="compositionally biased region" description="Polar residues" evidence="5">
    <location>
        <begin position="903"/>
        <end position="925"/>
    </location>
</feature>
<dbReference type="Proteomes" id="UP000475928">
    <property type="component" value="Unassembled WGS sequence"/>
</dbReference>
<feature type="compositionally biased region" description="Polar residues" evidence="5">
    <location>
        <begin position="770"/>
        <end position="788"/>
    </location>
</feature>
<accession>A0A6A0B8H9</accession>
<dbReference type="AlphaFoldDB" id="A0A6A0B8H9"/>
<feature type="compositionally biased region" description="Polar residues" evidence="5">
    <location>
        <begin position="727"/>
        <end position="745"/>
    </location>
</feature>
<name>A0A6A0B8H9_9LACT</name>
<dbReference type="NCBIfam" id="TIGR01167">
    <property type="entry name" value="LPXTG_anchor"/>
    <property type="match status" value="1"/>
</dbReference>
<evidence type="ECO:0000256" key="4">
    <source>
        <dbReference type="ARBA" id="ARBA00023088"/>
    </source>
</evidence>
<feature type="compositionally biased region" description="Low complexity" evidence="5">
    <location>
        <begin position="708"/>
        <end position="719"/>
    </location>
</feature>
<feature type="compositionally biased region" description="Polar residues" evidence="5">
    <location>
        <begin position="465"/>
        <end position="485"/>
    </location>
</feature>
<feature type="compositionally biased region" description="Polar residues" evidence="5">
    <location>
        <begin position="603"/>
        <end position="616"/>
    </location>
</feature>
<feature type="compositionally biased region" description="Polar residues" evidence="5">
    <location>
        <begin position="818"/>
        <end position="838"/>
    </location>
</feature>
<feature type="region of interest" description="Disordered" evidence="5">
    <location>
        <begin position="881"/>
        <end position="925"/>
    </location>
</feature>
<feature type="compositionally biased region" description="Polar residues" evidence="5">
    <location>
        <begin position="881"/>
        <end position="894"/>
    </location>
</feature>
<feature type="compositionally biased region" description="Polar residues" evidence="5">
    <location>
        <begin position="537"/>
        <end position="554"/>
    </location>
</feature>
<evidence type="ECO:0000256" key="6">
    <source>
        <dbReference type="SAM" id="SignalP"/>
    </source>
</evidence>
<dbReference type="InterPro" id="IPR019931">
    <property type="entry name" value="LPXTG_anchor"/>
</dbReference>
<keyword evidence="4" id="KW-0572">Peptidoglycan-anchor</keyword>